<dbReference type="VEuPathDB" id="FungiDB:BON22_3220"/>
<dbReference type="GO" id="GO:0045893">
    <property type="term" value="P:positive regulation of DNA-templated transcription"/>
    <property type="evidence" value="ECO:0007669"/>
    <property type="project" value="TreeGrafter"/>
</dbReference>
<dbReference type="OrthoDB" id="436852at2759"/>
<gene>
    <name evidence="14" type="ORF">CYFA0S_10e01002g</name>
</gene>
<protein>
    <recommendedName>
        <fullName evidence="9">CXXC-type zinc finger protein 1</fullName>
    </recommendedName>
</protein>
<keyword evidence="4" id="KW-0862">Zinc</keyword>
<dbReference type="AlphaFoldDB" id="A0A061B4T7"/>
<dbReference type="Pfam" id="PF00628">
    <property type="entry name" value="PHD"/>
    <property type="match status" value="1"/>
</dbReference>
<evidence type="ECO:0000256" key="5">
    <source>
        <dbReference type="ARBA" id="ARBA00023015"/>
    </source>
</evidence>
<dbReference type="SUPFAM" id="SSF57903">
    <property type="entry name" value="FYVE/PHD zinc finger"/>
    <property type="match status" value="1"/>
</dbReference>
<dbReference type="InterPro" id="IPR001965">
    <property type="entry name" value="Znf_PHD"/>
</dbReference>
<accession>A0A061B4T7</accession>
<dbReference type="GO" id="GO:0003677">
    <property type="term" value="F:DNA binding"/>
    <property type="evidence" value="ECO:0007669"/>
    <property type="project" value="UniProtKB-KW"/>
</dbReference>
<dbReference type="Gene3D" id="3.30.40.10">
    <property type="entry name" value="Zinc/RING finger domain, C3HC4 (zinc finger)"/>
    <property type="match status" value="1"/>
</dbReference>
<evidence type="ECO:0000256" key="3">
    <source>
        <dbReference type="ARBA" id="ARBA00022771"/>
    </source>
</evidence>
<organism evidence="14">
    <name type="scientific">Cyberlindnera fabianii</name>
    <name type="common">Yeast</name>
    <name type="synonym">Hansenula fabianii</name>
    <dbReference type="NCBI Taxonomy" id="36022"/>
    <lineage>
        <taxon>Eukaryota</taxon>
        <taxon>Fungi</taxon>
        <taxon>Dikarya</taxon>
        <taxon>Ascomycota</taxon>
        <taxon>Saccharomycotina</taxon>
        <taxon>Saccharomycetes</taxon>
        <taxon>Phaffomycetales</taxon>
        <taxon>Phaffomycetaceae</taxon>
        <taxon>Cyberlindnera</taxon>
    </lineage>
</organism>
<feature type="domain" description="PHD-type" evidence="13">
    <location>
        <begin position="106"/>
        <end position="156"/>
    </location>
</feature>
<dbReference type="GO" id="GO:0008270">
    <property type="term" value="F:zinc ion binding"/>
    <property type="evidence" value="ECO:0007669"/>
    <property type="project" value="UniProtKB-KW"/>
</dbReference>
<dbReference type="PROSITE" id="PS01359">
    <property type="entry name" value="ZF_PHD_1"/>
    <property type="match status" value="1"/>
</dbReference>
<evidence type="ECO:0000256" key="11">
    <source>
        <dbReference type="SAM" id="Coils"/>
    </source>
</evidence>
<evidence type="ECO:0000256" key="10">
    <source>
        <dbReference type="PROSITE-ProRule" id="PRU00146"/>
    </source>
</evidence>
<dbReference type="InterPro" id="IPR019786">
    <property type="entry name" value="Zinc_finger_PHD-type_CS"/>
</dbReference>
<dbReference type="PANTHER" id="PTHR46174">
    <property type="entry name" value="CXXC-TYPE ZINC FINGER PROTEIN 1"/>
    <property type="match status" value="1"/>
</dbReference>
<keyword evidence="5" id="KW-0805">Transcription regulation</keyword>
<keyword evidence="3 10" id="KW-0863">Zinc-finger</keyword>
<dbReference type="PANTHER" id="PTHR46174:SF1">
    <property type="entry name" value="CXXC-TYPE ZINC FINGER PROTEIN 1"/>
    <property type="match status" value="1"/>
</dbReference>
<dbReference type="SMART" id="SM00249">
    <property type="entry name" value="PHD"/>
    <property type="match status" value="1"/>
</dbReference>
<keyword evidence="6" id="KW-0238">DNA-binding</keyword>
<keyword evidence="8" id="KW-0539">Nucleus</keyword>
<evidence type="ECO:0000256" key="7">
    <source>
        <dbReference type="ARBA" id="ARBA00023163"/>
    </source>
</evidence>
<dbReference type="GO" id="GO:0048188">
    <property type="term" value="C:Set1C/COMPASS complex"/>
    <property type="evidence" value="ECO:0007669"/>
    <property type="project" value="InterPro"/>
</dbReference>
<name>A0A061B4T7_CYBFA</name>
<dbReference type="InterPro" id="IPR019787">
    <property type="entry name" value="Znf_PHD-finger"/>
</dbReference>
<evidence type="ECO:0000259" key="13">
    <source>
        <dbReference type="PROSITE" id="PS50016"/>
    </source>
</evidence>
<feature type="region of interest" description="Disordered" evidence="12">
    <location>
        <begin position="1"/>
        <end position="93"/>
    </location>
</feature>
<keyword evidence="11" id="KW-0175">Coiled coil</keyword>
<evidence type="ECO:0000256" key="1">
    <source>
        <dbReference type="ARBA" id="ARBA00004123"/>
    </source>
</evidence>
<evidence type="ECO:0000256" key="2">
    <source>
        <dbReference type="ARBA" id="ARBA00022723"/>
    </source>
</evidence>
<reference evidence="14" key="1">
    <citation type="journal article" date="2014" name="Genome Announc.">
        <title>Genome sequence of the yeast Cyberlindnera fabianii (Hansenula fabianii).</title>
        <authorList>
            <person name="Freel K.C."/>
            <person name="Sarilar V."/>
            <person name="Neuveglise C."/>
            <person name="Devillers H."/>
            <person name="Friedrich A."/>
            <person name="Schacherer J."/>
        </authorList>
    </citation>
    <scope>NUCLEOTIDE SEQUENCE</scope>
    <source>
        <strain evidence="14">YJS4271</strain>
    </source>
</reference>
<dbReference type="InterPro" id="IPR037869">
    <property type="entry name" value="Spp1/CFP1"/>
</dbReference>
<dbReference type="EMBL" id="LK052895">
    <property type="protein sequence ID" value="CDR42674.1"/>
    <property type="molecule type" value="Genomic_DNA"/>
</dbReference>
<dbReference type="Pfam" id="PF12269">
    <property type="entry name" value="CpG_bind_C"/>
    <property type="match status" value="1"/>
</dbReference>
<proteinExistence type="predicted"/>
<feature type="coiled-coil region" evidence="11">
    <location>
        <begin position="385"/>
        <end position="412"/>
    </location>
</feature>
<dbReference type="PhylomeDB" id="A0A061B4T7"/>
<feature type="compositionally biased region" description="Low complexity" evidence="12">
    <location>
        <begin position="21"/>
        <end position="41"/>
    </location>
</feature>
<dbReference type="InterPro" id="IPR011011">
    <property type="entry name" value="Znf_FYVE_PHD"/>
</dbReference>
<evidence type="ECO:0000256" key="6">
    <source>
        <dbReference type="ARBA" id="ARBA00023125"/>
    </source>
</evidence>
<evidence type="ECO:0000256" key="12">
    <source>
        <dbReference type="SAM" id="MobiDB-lite"/>
    </source>
</evidence>
<sequence length="431" mass="49567">MSSEDTVRQSHLETETVKAEPQVSSPQQTPTPTLSSTTVQPKKQATKRQVKKSAGPSKSSTPSGTIKKEKSSSKLKASPAKQPQHPRIPNLPFPRSFIKYNENSEELFCLCRRPDNGEFMIGCDGCDDWFHAKCVKVDMRYKDLIASFYCPYCELENKGKTLWKRKCRLEGCWTAISGPESKFCSKQHGLEYMREAMRALELRQSNEKDENSEEDRKELTKAELVQLIRHSSTYETLKNIGATLPDVSVDLENQPRLKKIDEDVADLEEKLKLESLRKQLLIKTRESVKRLSEEITAAMDTGTSKKKVKKVEVCGFDLSFNNEADFFKDMTEDDLVSKQTEQLKERFISLQSSDKDTEMEDLYPNICLTEKKKCLKHNGWQTMLTDEIDMNIQNLEIQMTKLLERKKSIIKVLKTDLFEQKAHVKQKQMLS</sequence>
<comment type="subcellular location">
    <subcellularLocation>
        <location evidence="1">Nucleus</location>
    </subcellularLocation>
</comment>
<dbReference type="InterPro" id="IPR013083">
    <property type="entry name" value="Znf_RING/FYVE/PHD"/>
</dbReference>
<evidence type="ECO:0000256" key="4">
    <source>
        <dbReference type="ARBA" id="ARBA00022833"/>
    </source>
</evidence>
<keyword evidence="7" id="KW-0804">Transcription</keyword>
<dbReference type="InterPro" id="IPR022056">
    <property type="entry name" value="CpG-bd_C"/>
</dbReference>
<evidence type="ECO:0000313" key="14">
    <source>
        <dbReference type="EMBL" id="CDR42674.1"/>
    </source>
</evidence>
<feature type="compositionally biased region" description="Basic and acidic residues" evidence="12">
    <location>
        <begin position="1"/>
        <end position="18"/>
    </location>
</feature>
<keyword evidence="2" id="KW-0479">Metal-binding</keyword>
<dbReference type="PROSITE" id="PS50016">
    <property type="entry name" value="ZF_PHD_2"/>
    <property type="match status" value="1"/>
</dbReference>
<evidence type="ECO:0000256" key="8">
    <source>
        <dbReference type="ARBA" id="ARBA00023242"/>
    </source>
</evidence>
<evidence type="ECO:0000256" key="9">
    <source>
        <dbReference type="ARBA" id="ARBA00023828"/>
    </source>
</evidence>